<evidence type="ECO:0000256" key="2">
    <source>
        <dbReference type="ARBA" id="ARBA00023136"/>
    </source>
</evidence>
<dbReference type="InterPro" id="IPR011990">
    <property type="entry name" value="TPR-like_helical_dom_sf"/>
</dbReference>
<dbReference type="FunFam" id="1.25.40.10:FF:000419">
    <property type="entry name" value="Outer membrane protein assembly factor BamD"/>
    <property type="match status" value="1"/>
</dbReference>
<comment type="function">
    <text evidence="6">Part of the outer membrane protein assembly complex, which is involved in assembly and insertion of beta-barrel proteins into the outer membrane.</text>
</comment>
<dbReference type="PANTHER" id="PTHR37423:SF1">
    <property type="entry name" value="OUTER MEMBRANE PROTEIN ASSEMBLY FACTOR BAMD"/>
    <property type="match status" value="1"/>
</dbReference>
<dbReference type="Pfam" id="PF13525">
    <property type="entry name" value="YfiO"/>
    <property type="match status" value="1"/>
</dbReference>
<dbReference type="EMBL" id="CACSII010000006">
    <property type="protein sequence ID" value="CAA0098210.1"/>
    <property type="molecule type" value="Genomic_DNA"/>
</dbReference>
<dbReference type="PROSITE" id="PS51257">
    <property type="entry name" value="PROKAR_LIPOPROTEIN"/>
    <property type="match status" value="1"/>
</dbReference>
<feature type="chain" id="PRO_5029081389" description="Outer membrane protein assembly factor BamD" evidence="7">
    <location>
        <begin position="19"/>
        <end position="279"/>
    </location>
</feature>
<feature type="domain" description="Outer membrane lipoprotein BamD-like" evidence="8">
    <location>
        <begin position="29"/>
        <end position="232"/>
    </location>
</feature>
<sequence length="279" mass="31996">MRSFLLVIFSCLFLAACAGQSKNQFDNLSEDQLYQKARSYMVDRKFNKAVEAYQALETRFPFGKYAEQSQLEIITAYYQSQEYEAAIASADRFTRLHPQHPEADYAYYYKGLANFDANRTLFDRFFNMDMAKRDPGTARDSFNDFAELLSKYPDSRFAADARGRMIFLRNILARHEVHVADFYMRRAAYMAAVNRGSYVVEHFQETPAVGDALAIMVQGYNAMGLPDLAEDSLEVLRVNFPKHHSLKNGKFNPEYTLKTSELQAAEDGTSGYSRPKNKL</sequence>
<evidence type="ECO:0000256" key="3">
    <source>
        <dbReference type="ARBA" id="ARBA00023139"/>
    </source>
</evidence>
<dbReference type="AlphaFoldDB" id="A0A5S9P4Z1"/>
<protein>
    <recommendedName>
        <fullName evidence="6">Outer membrane protein assembly factor BamD</fullName>
    </recommendedName>
</protein>
<dbReference type="GO" id="GO:0051205">
    <property type="term" value="P:protein insertion into membrane"/>
    <property type="evidence" value="ECO:0007669"/>
    <property type="project" value="UniProtKB-UniRule"/>
</dbReference>
<reference evidence="9 10" key="1">
    <citation type="submission" date="2019-11" db="EMBL/GenBank/DDBJ databases">
        <authorList>
            <person name="Holert J."/>
        </authorList>
    </citation>
    <scope>NUCLEOTIDE SEQUENCE [LARGE SCALE GENOMIC DNA]</scope>
    <source>
        <strain evidence="9">BC5_2</strain>
    </source>
</reference>
<feature type="signal peptide" evidence="7">
    <location>
        <begin position="1"/>
        <end position="18"/>
    </location>
</feature>
<dbReference type="Proteomes" id="UP000434580">
    <property type="component" value="Unassembled WGS sequence"/>
</dbReference>
<dbReference type="NCBIfam" id="TIGR03302">
    <property type="entry name" value="OM_YfiO"/>
    <property type="match status" value="1"/>
</dbReference>
<dbReference type="Gene3D" id="1.25.40.10">
    <property type="entry name" value="Tetratricopeptide repeat domain"/>
    <property type="match status" value="1"/>
</dbReference>
<gene>
    <name evidence="6 9" type="primary">bamD</name>
    <name evidence="9" type="ORF">DPBNPPHM_03604</name>
</gene>
<organism evidence="9 10">
    <name type="scientific">BD1-7 clade bacterium</name>
    <dbReference type="NCBI Taxonomy" id="2029982"/>
    <lineage>
        <taxon>Bacteria</taxon>
        <taxon>Pseudomonadati</taxon>
        <taxon>Pseudomonadota</taxon>
        <taxon>Gammaproteobacteria</taxon>
        <taxon>Cellvibrionales</taxon>
        <taxon>Spongiibacteraceae</taxon>
        <taxon>BD1-7 clade</taxon>
    </lineage>
</organism>
<evidence type="ECO:0000256" key="4">
    <source>
        <dbReference type="ARBA" id="ARBA00023237"/>
    </source>
</evidence>
<keyword evidence="3 6" id="KW-0564">Palmitate</keyword>
<dbReference type="GO" id="GO:0043165">
    <property type="term" value="P:Gram-negative-bacterium-type cell outer membrane assembly"/>
    <property type="evidence" value="ECO:0007669"/>
    <property type="project" value="UniProtKB-UniRule"/>
</dbReference>
<evidence type="ECO:0000313" key="10">
    <source>
        <dbReference type="Proteomes" id="UP000434580"/>
    </source>
</evidence>
<evidence type="ECO:0000259" key="8">
    <source>
        <dbReference type="Pfam" id="PF13525"/>
    </source>
</evidence>
<dbReference type="GO" id="GO:1990063">
    <property type="term" value="C:Bam protein complex"/>
    <property type="evidence" value="ECO:0007669"/>
    <property type="project" value="TreeGrafter"/>
</dbReference>
<dbReference type="OrthoDB" id="9779191at2"/>
<evidence type="ECO:0000256" key="7">
    <source>
        <dbReference type="SAM" id="SignalP"/>
    </source>
</evidence>
<dbReference type="PANTHER" id="PTHR37423">
    <property type="entry name" value="SOLUBLE LYTIC MUREIN TRANSGLYCOSYLASE-RELATED"/>
    <property type="match status" value="1"/>
</dbReference>
<dbReference type="InterPro" id="IPR017689">
    <property type="entry name" value="BamD"/>
</dbReference>
<accession>A0A5S9P4Z1</accession>
<comment type="subunit">
    <text evidence="6">Part of the Bam complex.</text>
</comment>
<keyword evidence="5 6" id="KW-0449">Lipoprotein</keyword>
<dbReference type="SUPFAM" id="SSF48452">
    <property type="entry name" value="TPR-like"/>
    <property type="match status" value="1"/>
</dbReference>
<proteinExistence type="inferred from homology"/>
<evidence type="ECO:0000256" key="6">
    <source>
        <dbReference type="HAMAP-Rule" id="MF_00922"/>
    </source>
</evidence>
<keyword evidence="4 6" id="KW-0998">Cell outer membrane</keyword>
<keyword evidence="2 6" id="KW-0472">Membrane</keyword>
<dbReference type="InterPro" id="IPR039565">
    <property type="entry name" value="BamD-like"/>
</dbReference>
<evidence type="ECO:0000256" key="1">
    <source>
        <dbReference type="ARBA" id="ARBA00022729"/>
    </source>
</evidence>
<keyword evidence="1 6" id="KW-0732">Signal</keyword>
<name>A0A5S9P4Z1_9GAMM</name>
<dbReference type="HAMAP" id="MF_00922">
    <property type="entry name" value="OM_assembly_BamD"/>
    <property type="match status" value="1"/>
</dbReference>
<comment type="similarity">
    <text evidence="6">Belongs to the BamD family.</text>
</comment>
<dbReference type="CDD" id="cd15830">
    <property type="entry name" value="BamD"/>
    <property type="match status" value="1"/>
</dbReference>
<evidence type="ECO:0000256" key="5">
    <source>
        <dbReference type="ARBA" id="ARBA00023288"/>
    </source>
</evidence>
<comment type="subcellular location">
    <subcellularLocation>
        <location evidence="6">Cell outer membrane</location>
        <topology evidence="6">Lipid-anchor</topology>
    </subcellularLocation>
</comment>
<evidence type="ECO:0000313" key="9">
    <source>
        <dbReference type="EMBL" id="CAA0098210.1"/>
    </source>
</evidence>